<gene>
    <name evidence="1" type="ORF">UCREL1_9382</name>
</gene>
<name>M7TAI6_EUTLA</name>
<dbReference type="KEGG" id="ela:UCREL1_9382"/>
<dbReference type="HOGENOM" id="CLU_1768047_0_0_1"/>
<sequence>MARRRCALRPIKAYQGGLGLLETGAPELSQGSSESALVSASAMQLSSPRSTATADNINIVKLQRHRRPVEPDSAVLTSIHPTIWFEPSKTIKKLIDKRLDFNAKTAEGTLFLYIAVRGNRKNSRGDSVCGIVRLPKLPPALFLDFPT</sequence>
<proteinExistence type="predicted"/>
<keyword evidence="2" id="KW-1185">Reference proteome</keyword>
<organism evidence="1 2">
    <name type="scientific">Eutypa lata (strain UCR-EL1)</name>
    <name type="common">Grapevine dieback disease fungus</name>
    <name type="synonym">Eutypa armeniacae</name>
    <dbReference type="NCBI Taxonomy" id="1287681"/>
    <lineage>
        <taxon>Eukaryota</taxon>
        <taxon>Fungi</taxon>
        <taxon>Dikarya</taxon>
        <taxon>Ascomycota</taxon>
        <taxon>Pezizomycotina</taxon>
        <taxon>Sordariomycetes</taxon>
        <taxon>Xylariomycetidae</taxon>
        <taxon>Xylariales</taxon>
        <taxon>Diatrypaceae</taxon>
        <taxon>Eutypa</taxon>
    </lineage>
</organism>
<evidence type="ECO:0000313" key="2">
    <source>
        <dbReference type="Proteomes" id="UP000012174"/>
    </source>
</evidence>
<dbReference type="AlphaFoldDB" id="M7TAI6"/>
<dbReference type="EMBL" id="KB707189">
    <property type="protein sequence ID" value="EMR63645.1"/>
    <property type="molecule type" value="Genomic_DNA"/>
</dbReference>
<dbReference type="Proteomes" id="UP000012174">
    <property type="component" value="Unassembled WGS sequence"/>
</dbReference>
<reference evidence="2" key="1">
    <citation type="journal article" date="2013" name="Genome Announc.">
        <title>Draft genome sequence of the grapevine dieback fungus Eutypa lata UCR-EL1.</title>
        <authorList>
            <person name="Blanco-Ulate B."/>
            <person name="Rolshausen P.E."/>
            <person name="Cantu D."/>
        </authorList>
    </citation>
    <scope>NUCLEOTIDE SEQUENCE [LARGE SCALE GENOMIC DNA]</scope>
    <source>
        <strain evidence="2">UCR-EL1</strain>
    </source>
</reference>
<accession>M7TAI6</accession>
<protein>
    <submittedName>
        <fullName evidence="1">Uncharacterized protein</fullName>
    </submittedName>
</protein>
<evidence type="ECO:0000313" key="1">
    <source>
        <dbReference type="EMBL" id="EMR63645.1"/>
    </source>
</evidence>